<feature type="domain" description="PAC" evidence="7">
    <location>
        <begin position="244"/>
        <end position="296"/>
    </location>
</feature>
<evidence type="ECO:0000256" key="4">
    <source>
        <dbReference type="PROSITE-ProRule" id="PRU00169"/>
    </source>
</evidence>
<dbReference type="Pfam" id="PF02518">
    <property type="entry name" value="HATPase_c"/>
    <property type="match status" value="1"/>
</dbReference>
<dbReference type="InterPro" id="IPR011006">
    <property type="entry name" value="CheY-like_superfamily"/>
</dbReference>
<dbReference type="PROSITE" id="PS50110">
    <property type="entry name" value="RESPONSE_REGULATORY"/>
    <property type="match status" value="1"/>
</dbReference>
<dbReference type="InterPro" id="IPR003661">
    <property type="entry name" value="HisK_dim/P_dom"/>
</dbReference>
<dbReference type="Pfam" id="PF00512">
    <property type="entry name" value="HisKA"/>
    <property type="match status" value="1"/>
</dbReference>
<dbReference type="SUPFAM" id="SSF52172">
    <property type="entry name" value="CheY-like"/>
    <property type="match status" value="1"/>
</dbReference>
<evidence type="ECO:0000313" key="9">
    <source>
        <dbReference type="Proteomes" id="UP000305654"/>
    </source>
</evidence>
<dbReference type="SMART" id="SM00387">
    <property type="entry name" value="HATPase_c"/>
    <property type="match status" value="1"/>
</dbReference>
<dbReference type="InterPro" id="IPR005467">
    <property type="entry name" value="His_kinase_dom"/>
</dbReference>
<dbReference type="SUPFAM" id="SSF55785">
    <property type="entry name" value="PYP-like sensor domain (PAS domain)"/>
    <property type="match status" value="1"/>
</dbReference>
<dbReference type="PRINTS" id="PR00344">
    <property type="entry name" value="BCTRLSENSOR"/>
</dbReference>
<dbReference type="AlphaFoldDB" id="A0A5R9J8Y4"/>
<reference evidence="8 9" key="1">
    <citation type="submission" date="2019-05" db="EMBL/GenBank/DDBJ databases">
        <authorList>
            <person name="Pankratov T."/>
            <person name="Grouzdev D."/>
        </authorList>
    </citation>
    <scope>NUCLEOTIDE SEQUENCE [LARGE SCALE GENOMIC DNA]</scope>
    <source>
        <strain evidence="8 9">KEBCLARHB70R</strain>
    </source>
</reference>
<dbReference type="InterPro" id="IPR001610">
    <property type="entry name" value="PAC"/>
</dbReference>
<feature type="domain" description="Response regulatory" evidence="6">
    <location>
        <begin position="555"/>
        <end position="670"/>
    </location>
</feature>
<evidence type="ECO:0000256" key="2">
    <source>
        <dbReference type="ARBA" id="ARBA00012438"/>
    </source>
</evidence>
<dbReference type="InterPro" id="IPR036890">
    <property type="entry name" value="HATPase_C_sf"/>
</dbReference>
<dbReference type="Proteomes" id="UP000305654">
    <property type="component" value="Unassembled WGS sequence"/>
</dbReference>
<dbReference type="EC" id="2.7.13.3" evidence="2"/>
<dbReference type="PROSITE" id="PS50113">
    <property type="entry name" value="PAC"/>
    <property type="match status" value="1"/>
</dbReference>
<dbReference type="Gene3D" id="3.30.450.20">
    <property type="entry name" value="PAS domain"/>
    <property type="match status" value="1"/>
</dbReference>
<evidence type="ECO:0000259" key="6">
    <source>
        <dbReference type="PROSITE" id="PS50110"/>
    </source>
</evidence>
<keyword evidence="3 4" id="KW-0597">Phosphoprotein</keyword>
<dbReference type="SMART" id="SM00448">
    <property type="entry name" value="REC"/>
    <property type="match status" value="1"/>
</dbReference>
<dbReference type="InterPro" id="IPR000700">
    <property type="entry name" value="PAS-assoc_C"/>
</dbReference>
<evidence type="ECO:0000256" key="1">
    <source>
        <dbReference type="ARBA" id="ARBA00000085"/>
    </source>
</evidence>
<protein>
    <recommendedName>
        <fullName evidence="2">histidine kinase</fullName>
        <ecNumber evidence="2">2.7.13.3</ecNumber>
    </recommendedName>
</protein>
<feature type="domain" description="Histidine kinase" evidence="5">
    <location>
        <begin position="309"/>
        <end position="531"/>
    </location>
</feature>
<keyword evidence="9" id="KW-1185">Reference proteome</keyword>
<dbReference type="SUPFAM" id="SSF55874">
    <property type="entry name" value="ATPase domain of HSP90 chaperone/DNA topoisomerase II/histidine kinase"/>
    <property type="match status" value="1"/>
</dbReference>
<dbReference type="EMBL" id="VCDI01000002">
    <property type="protein sequence ID" value="TLU73253.1"/>
    <property type="molecule type" value="Genomic_DNA"/>
</dbReference>
<dbReference type="Gene3D" id="3.30.565.10">
    <property type="entry name" value="Histidine kinase-like ATPase, C-terminal domain"/>
    <property type="match status" value="1"/>
</dbReference>
<accession>A0A5R9J8Y4</accession>
<dbReference type="PANTHER" id="PTHR43065:SF49">
    <property type="entry name" value="HISTIDINE KINASE"/>
    <property type="match status" value="1"/>
</dbReference>
<dbReference type="GO" id="GO:0000155">
    <property type="term" value="F:phosphorelay sensor kinase activity"/>
    <property type="evidence" value="ECO:0007669"/>
    <property type="project" value="InterPro"/>
</dbReference>
<evidence type="ECO:0000259" key="5">
    <source>
        <dbReference type="PROSITE" id="PS50109"/>
    </source>
</evidence>
<proteinExistence type="predicted"/>
<dbReference type="SMART" id="SM00086">
    <property type="entry name" value="PAC"/>
    <property type="match status" value="1"/>
</dbReference>
<dbReference type="Pfam" id="PF00072">
    <property type="entry name" value="Response_reg"/>
    <property type="match status" value="1"/>
</dbReference>
<evidence type="ECO:0000256" key="3">
    <source>
        <dbReference type="ARBA" id="ARBA00022553"/>
    </source>
</evidence>
<evidence type="ECO:0000259" key="7">
    <source>
        <dbReference type="PROSITE" id="PS50113"/>
    </source>
</evidence>
<comment type="caution">
    <text evidence="8">The sequence shown here is derived from an EMBL/GenBank/DDBJ whole genome shotgun (WGS) entry which is preliminary data.</text>
</comment>
<dbReference type="Gene3D" id="3.40.50.2300">
    <property type="match status" value="1"/>
</dbReference>
<dbReference type="Gene3D" id="1.10.287.130">
    <property type="match status" value="1"/>
</dbReference>
<organism evidence="8 9">
    <name type="scientific">Lichenicoccus roseus</name>
    <dbReference type="NCBI Taxonomy" id="2683649"/>
    <lineage>
        <taxon>Bacteria</taxon>
        <taxon>Pseudomonadati</taxon>
        <taxon>Pseudomonadota</taxon>
        <taxon>Alphaproteobacteria</taxon>
        <taxon>Acetobacterales</taxon>
        <taxon>Acetobacteraceae</taxon>
        <taxon>Lichenicoccus</taxon>
    </lineage>
</organism>
<dbReference type="InterPro" id="IPR004358">
    <property type="entry name" value="Sig_transdc_His_kin-like_C"/>
</dbReference>
<dbReference type="PANTHER" id="PTHR43065">
    <property type="entry name" value="SENSOR HISTIDINE KINASE"/>
    <property type="match status" value="1"/>
</dbReference>
<dbReference type="SMART" id="SM00388">
    <property type="entry name" value="HisKA"/>
    <property type="match status" value="1"/>
</dbReference>
<feature type="modified residue" description="4-aspartylphosphate" evidence="4">
    <location>
        <position position="605"/>
    </location>
</feature>
<dbReference type="InterPro" id="IPR000014">
    <property type="entry name" value="PAS"/>
</dbReference>
<dbReference type="InterPro" id="IPR013655">
    <property type="entry name" value="PAS_fold_3"/>
</dbReference>
<dbReference type="InterPro" id="IPR001789">
    <property type="entry name" value="Sig_transdc_resp-reg_receiver"/>
</dbReference>
<dbReference type="InterPro" id="IPR035965">
    <property type="entry name" value="PAS-like_dom_sf"/>
</dbReference>
<dbReference type="OrthoDB" id="9796100at2"/>
<dbReference type="InterPro" id="IPR036097">
    <property type="entry name" value="HisK_dim/P_sf"/>
</dbReference>
<dbReference type="PROSITE" id="PS50109">
    <property type="entry name" value="HIS_KIN"/>
    <property type="match status" value="1"/>
</dbReference>
<evidence type="ECO:0000313" key="8">
    <source>
        <dbReference type="EMBL" id="TLU73253.1"/>
    </source>
</evidence>
<dbReference type="Pfam" id="PF08447">
    <property type="entry name" value="PAS_3"/>
    <property type="match status" value="1"/>
</dbReference>
<gene>
    <name evidence="8" type="ORF">FE263_07510</name>
</gene>
<name>A0A5R9J8Y4_9PROT</name>
<dbReference type="InterPro" id="IPR003594">
    <property type="entry name" value="HATPase_dom"/>
</dbReference>
<dbReference type="Gene3D" id="2.10.70.100">
    <property type="match status" value="1"/>
</dbReference>
<sequence>MPEHFSILAPRGRDAAIIGQVLQRTGIVCTVCAGLAGLRESLDGNIGGAVVTEESLSGADLEPVLDWIAGQPSWSDLPLIVLATRQTGSRPPRAAALLDRLGNVVLLERPINAETLTSAATSALRARRRQYQTRDLLAGREQSENALRQLNDTLELRVAERTGELEAARETLAFALDSAGMGSWDLDLRHDTARRSRRHDRIFGLPVEGQQPKWGRAIFLRHVVEEDRDAVGRAFDRAILNGGLEIECRIRRGDGAVRWIDVRGRVEYAEDGEPVRMAGVVMDTTDRRRTEDALHQAQKMEAIGQLTGGVAHDFNNLLTVIVGGLDMMIRRPDRTDRIVRLAEAAMTAARRGEQLTQQLLAFSRRQMSRPETLNPNRLLLEFRALAQRAVGEAIDLQVELDPAVHPVRVDPAQFESAVLNLVVNARDAMPDGGTIRLECRNVHLPTEAVAERGIAPGAYVMVCVTDSGAGIDNETLKRAFEPFFTTKEVGKGSGLGLSQVYGFMRSAGGDVVIDSTPGVGTSVRLHFPRSNDEMVEERQDAAGMVPLRRASIGDTVLLVEDDEQVLGMAVESLEELRYKVVVSRNAREALEHLRGPERIDILFSDVVMPGGMNGAQLAVEAQRLRPGLKVLLTSGYVGDGAAGQAIGQDLPVLNKPYRRDELAQKLRVVLGGL</sequence>
<dbReference type="CDD" id="cd00082">
    <property type="entry name" value="HisKA"/>
    <property type="match status" value="1"/>
</dbReference>
<dbReference type="SUPFAM" id="SSF47384">
    <property type="entry name" value="Homodimeric domain of signal transducing histidine kinase"/>
    <property type="match status" value="1"/>
</dbReference>
<dbReference type="CDD" id="cd00130">
    <property type="entry name" value="PAS"/>
    <property type="match status" value="1"/>
</dbReference>
<dbReference type="RefSeq" id="WP_138325334.1">
    <property type="nucleotide sequence ID" value="NZ_VCDI01000002.1"/>
</dbReference>
<comment type="catalytic activity">
    <reaction evidence="1">
        <text>ATP + protein L-histidine = ADP + protein N-phospho-L-histidine.</text>
        <dbReference type="EC" id="2.7.13.3"/>
    </reaction>
</comment>